<comment type="caution">
    <text evidence="1">The sequence shown here is derived from an EMBL/GenBank/DDBJ whole genome shotgun (WGS) entry which is preliminary data.</text>
</comment>
<keyword evidence="3" id="KW-1185">Reference proteome</keyword>
<proteinExistence type="predicted"/>
<protein>
    <submittedName>
        <fullName evidence="2">Hypothetical_protein</fullName>
    </submittedName>
</protein>
<evidence type="ECO:0000313" key="2">
    <source>
        <dbReference type="EMBL" id="CAL6006856.1"/>
    </source>
</evidence>
<accession>A0AA86RJD8</accession>
<reference evidence="1" key="1">
    <citation type="submission" date="2023-06" db="EMBL/GenBank/DDBJ databases">
        <authorList>
            <person name="Kurt Z."/>
        </authorList>
    </citation>
    <scope>NUCLEOTIDE SEQUENCE</scope>
</reference>
<dbReference type="EMBL" id="CAXDID020000054">
    <property type="protein sequence ID" value="CAL6006856.1"/>
    <property type="molecule type" value="Genomic_DNA"/>
</dbReference>
<evidence type="ECO:0000313" key="3">
    <source>
        <dbReference type="Proteomes" id="UP001642409"/>
    </source>
</evidence>
<sequence length="188" mass="22515">MEWNLPLSWIYCIFDFQVNFQYDILRYLHTIYLKFVQTLFGNTQEFDASIMKNRCSTNHIEICVYQMIQTDISSADIVFTSELQTGKMILLQRITNNLRDTKENRRIYQYVAINIHRDRLTSTWIESLQHKQNLHCIGIITQYQKNIQNMSCKNIGMFVYFTFNAIICKQTLCQRSYITFQNLIINFV</sequence>
<gene>
    <name evidence="2" type="ORF">HINF_LOCUS20363</name>
    <name evidence="1" type="ORF">HINF_LOCUS63568</name>
</gene>
<evidence type="ECO:0000313" key="1">
    <source>
        <dbReference type="EMBL" id="CAI9975923.1"/>
    </source>
</evidence>
<name>A0AA86RJD8_9EUKA</name>
<dbReference type="Proteomes" id="UP001642409">
    <property type="component" value="Unassembled WGS sequence"/>
</dbReference>
<reference evidence="2 3" key="2">
    <citation type="submission" date="2024-07" db="EMBL/GenBank/DDBJ databases">
        <authorList>
            <person name="Akdeniz Z."/>
        </authorList>
    </citation>
    <scope>NUCLEOTIDE SEQUENCE [LARGE SCALE GENOMIC DNA]</scope>
</reference>
<dbReference type="EMBL" id="CATOUU010001170">
    <property type="protein sequence ID" value="CAI9975923.1"/>
    <property type="molecule type" value="Genomic_DNA"/>
</dbReference>
<dbReference type="AlphaFoldDB" id="A0AA86RJD8"/>
<organism evidence="1">
    <name type="scientific">Hexamita inflata</name>
    <dbReference type="NCBI Taxonomy" id="28002"/>
    <lineage>
        <taxon>Eukaryota</taxon>
        <taxon>Metamonada</taxon>
        <taxon>Diplomonadida</taxon>
        <taxon>Hexamitidae</taxon>
        <taxon>Hexamitinae</taxon>
        <taxon>Hexamita</taxon>
    </lineage>
</organism>